<feature type="compositionally biased region" description="Pro residues" evidence="2">
    <location>
        <begin position="122"/>
        <end position="131"/>
    </location>
</feature>
<keyword evidence="6" id="KW-1185">Reference proteome</keyword>
<dbReference type="EnsemblMetazoa" id="AALFPA23_022271.R33017">
    <property type="protein sequence ID" value="AALFPA23_022271.P33017"/>
    <property type="gene ID" value="AALFPA23_022271"/>
</dbReference>
<evidence type="ECO:0000259" key="3">
    <source>
        <dbReference type="PROSITE" id="PS50158"/>
    </source>
</evidence>
<dbReference type="InterPro" id="IPR001878">
    <property type="entry name" value="Znf_CCHC"/>
</dbReference>
<feature type="region of interest" description="Disordered" evidence="2">
    <location>
        <begin position="1"/>
        <end position="26"/>
    </location>
</feature>
<evidence type="ECO:0000256" key="1">
    <source>
        <dbReference type="PROSITE-ProRule" id="PRU00047"/>
    </source>
</evidence>
<dbReference type="PANTHER" id="PTHR33198">
    <property type="entry name" value="ANK_REP_REGION DOMAIN-CONTAINING PROTEIN-RELATED"/>
    <property type="match status" value="1"/>
</dbReference>
<accession>A0ABM1ZWF2</accession>
<dbReference type="InterPro" id="IPR036875">
    <property type="entry name" value="Znf_CCHC_sf"/>
</dbReference>
<reference evidence="6" key="1">
    <citation type="journal article" date="2015" name="Proc. Natl. Acad. Sci. U.S.A.">
        <title>Genome sequence of the Asian Tiger mosquito, Aedes albopictus, reveals insights into its biology, genetics, and evolution.</title>
        <authorList>
            <person name="Chen X.G."/>
            <person name="Jiang X."/>
            <person name="Gu J."/>
            <person name="Xu M."/>
            <person name="Wu Y."/>
            <person name="Deng Y."/>
            <person name="Zhang C."/>
            <person name="Bonizzoni M."/>
            <person name="Dermauw W."/>
            <person name="Vontas J."/>
            <person name="Armbruster P."/>
            <person name="Huang X."/>
            <person name="Yang Y."/>
            <person name="Zhang H."/>
            <person name="He W."/>
            <person name="Peng H."/>
            <person name="Liu Y."/>
            <person name="Wu K."/>
            <person name="Chen J."/>
            <person name="Lirakis M."/>
            <person name="Topalis P."/>
            <person name="Van Leeuwen T."/>
            <person name="Hall A.B."/>
            <person name="Jiang X."/>
            <person name="Thorpe C."/>
            <person name="Mueller R.L."/>
            <person name="Sun C."/>
            <person name="Waterhouse R.M."/>
            <person name="Yan G."/>
            <person name="Tu Z.J."/>
            <person name="Fang X."/>
            <person name="James A.A."/>
        </authorList>
    </citation>
    <scope>NUCLEOTIDE SEQUENCE [LARGE SCALE GENOMIC DNA]</scope>
    <source>
        <strain evidence="6">Foshan</strain>
    </source>
</reference>
<dbReference type="PROSITE" id="PS00141">
    <property type="entry name" value="ASP_PROTEASE"/>
    <property type="match status" value="1"/>
</dbReference>
<dbReference type="InterPro" id="IPR001969">
    <property type="entry name" value="Aspartic_peptidase_AS"/>
</dbReference>
<dbReference type="SUPFAM" id="SSF57756">
    <property type="entry name" value="Retrovirus zinc finger-like domains"/>
    <property type="match status" value="1"/>
</dbReference>
<dbReference type="RefSeq" id="XP_062716543.1">
    <property type="nucleotide sequence ID" value="XM_062860559.1"/>
</dbReference>
<dbReference type="InterPro" id="IPR001995">
    <property type="entry name" value="Peptidase_A2_cat"/>
</dbReference>
<keyword evidence="1" id="KW-0479">Metal-binding</keyword>
<proteinExistence type="predicted"/>
<name>A0ABM1ZWF2_AEDAL</name>
<dbReference type="GeneID" id="134291975"/>
<feature type="domain" description="Peptidase A2" evidence="4">
    <location>
        <begin position="454"/>
        <end position="473"/>
    </location>
</feature>
<evidence type="ECO:0000313" key="5">
    <source>
        <dbReference type="EnsemblMetazoa" id="AALFPA23_022271.P33017"/>
    </source>
</evidence>
<protein>
    <recommendedName>
        <fullName evidence="7">CCHC-type domain-containing protein</fullName>
    </recommendedName>
</protein>
<dbReference type="PROSITE" id="PS50158">
    <property type="entry name" value="ZF_CCHC"/>
    <property type="match status" value="1"/>
</dbReference>
<dbReference type="Proteomes" id="UP000069940">
    <property type="component" value="Unassembled WGS sequence"/>
</dbReference>
<evidence type="ECO:0008006" key="7">
    <source>
        <dbReference type="Google" id="ProtNLM"/>
    </source>
</evidence>
<feature type="region of interest" description="Disordered" evidence="2">
    <location>
        <begin position="113"/>
        <end position="138"/>
    </location>
</feature>
<organism evidence="5 6">
    <name type="scientific">Aedes albopictus</name>
    <name type="common">Asian tiger mosquito</name>
    <name type="synonym">Stegomyia albopicta</name>
    <dbReference type="NCBI Taxonomy" id="7160"/>
    <lineage>
        <taxon>Eukaryota</taxon>
        <taxon>Metazoa</taxon>
        <taxon>Ecdysozoa</taxon>
        <taxon>Arthropoda</taxon>
        <taxon>Hexapoda</taxon>
        <taxon>Insecta</taxon>
        <taxon>Pterygota</taxon>
        <taxon>Neoptera</taxon>
        <taxon>Endopterygota</taxon>
        <taxon>Diptera</taxon>
        <taxon>Nematocera</taxon>
        <taxon>Culicoidea</taxon>
        <taxon>Culicidae</taxon>
        <taxon>Culicinae</taxon>
        <taxon>Aedini</taxon>
        <taxon>Aedes</taxon>
        <taxon>Stegomyia</taxon>
    </lineage>
</organism>
<evidence type="ECO:0000259" key="4">
    <source>
        <dbReference type="PROSITE" id="PS50175"/>
    </source>
</evidence>
<feature type="domain" description="CCHC-type" evidence="3">
    <location>
        <begin position="395"/>
        <end position="410"/>
    </location>
</feature>
<keyword evidence="1" id="KW-0863">Zinc-finger</keyword>
<sequence length="473" mass="52249">MFSAGRYVCAPPSSPESDSAESHNEAASVGRFVRAPCVEDPDAELDVDDGYAALPTPGQDYQKDLEAKVLELKNAIEKIKGTLDATRAARVESSAEEVSSPCIPFLAPSVASTEAPSVPSTDPKPVPPSNPPFSGSSIRWDNIKPFPKNVAATKMWEAWTRFLEDFETAASLSNLWDPKRRVELLLLSMGDELKSIVRAAKLRPSEEEGVNNYNKFVENIDQYLKAMTDPAAEHEDFSKMFQEEGEPAVKFYARLTEKVILCGYSPADLDRFVRNQLLRGLRSHELKKAARTYGHDANTIVHAATRAEAFQEEMAAAGGESSVLAVSGGKFQRTEGQVKRKQVFHQSARDSAKRFKSDFVPNFQQRSRVSRRNRCSRCFRQSHGSQECPALRRNCNACGQRGHFAAACREDRLSMVKDEGFETAVNDSRTEQHVNALSLQDVLVNCRIGSSSPIKFMIDSGADVNVIGTASFD</sequence>
<dbReference type="PROSITE" id="PS50175">
    <property type="entry name" value="ASP_PROT_RETROV"/>
    <property type="match status" value="1"/>
</dbReference>
<dbReference type="Gene3D" id="4.10.60.10">
    <property type="entry name" value="Zinc finger, CCHC-type"/>
    <property type="match status" value="1"/>
</dbReference>
<evidence type="ECO:0000313" key="6">
    <source>
        <dbReference type="Proteomes" id="UP000069940"/>
    </source>
</evidence>
<reference evidence="5" key="2">
    <citation type="submission" date="2025-05" db="UniProtKB">
        <authorList>
            <consortium name="EnsemblMetazoa"/>
        </authorList>
    </citation>
    <scope>IDENTIFICATION</scope>
    <source>
        <strain evidence="5">Foshan</strain>
    </source>
</reference>
<evidence type="ECO:0000256" key="2">
    <source>
        <dbReference type="SAM" id="MobiDB-lite"/>
    </source>
</evidence>
<keyword evidence="1" id="KW-0862">Zinc</keyword>
<dbReference type="PANTHER" id="PTHR33198:SF20">
    <property type="entry name" value="RETROTRANSPOSON GAG DOMAIN-CONTAINING PROTEIN"/>
    <property type="match status" value="1"/>
</dbReference>
<dbReference type="SMART" id="SM00343">
    <property type="entry name" value="ZnF_C2HC"/>
    <property type="match status" value="2"/>
</dbReference>